<feature type="compositionally biased region" description="Basic and acidic residues" evidence="1">
    <location>
        <begin position="235"/>
        <end position="261"/>
    </location>
</feature>
<dbReference type="AlphaFoldDB" id="A0A367Y093"/>
<dbReference type="Proteomes" id="UP000253472">
    <property type="component" value="Unassembled WGS sequence"/>
</dbReference>
<organism evidence="2 3">
    <name type="scientific">Candida viswanathii</name>
    <dbReference type="NCBI Taxonomy" id="5486"/>
    <lineage>
        <taxon>Eukaryota</taxon>
        <taxon>Fungi</taxon>
        <taxon>Dikarya</taxon>
        <taxon>Ascomycota</taxon>
        <taxon>Saccharomycotina</taxon>
        <taxon>Pichiomycetes</taxon>
        <taxon>Debaryomycetaceae</taxon>
        <taxon>Candida/Lodderomyces clade</taxon>
        <taxon>Candida</taxon>
    </lineage>
</organism>
<evidence type="ECO:0000313" key="3">
    <source>
        <dbReference type="Proteomes" id="UP000253472"/>
    </source>
</evidence>
<feature type="compositionally biased region" description="Pro residues" evidence="1">
    <location>
        <begin position="751"/>
        <end position="761"/>
    </location>
</feature>
<dbReference type="OrthoDB" id="5595797at2759"/>
<feature type="compositionally biased region" description="Low complexity" evidence="1">
    <location>
        <begin position="762"/>
        <end position="781"/>
    </location>
</feature>
<keyword evidence="3" id="KW-1185">Reference proteome</keyword>
<proteinExistence type="predicted"/>
<feature type="compositionally biased region" description="Polar residues" evidence="1">
    <location>
        <begin position="1175"/>
        <end position="1185"/>
    </location>
</feature>
<feature type="compositionally biased region" description="Acidic residues" evidence="1">
    <location>
        <begin position="307"/>
        <end position="316"/>
    </location>
</feature>
<feature type="compositionally biased region" description="Basic and acidic residues" evidence="1">
    <location>
        <begin position="319"/>
        <end position="332"/>
    </location>
</feature>
<feature type="compositionally biased region" description="Basic and acidic residues" evidence="1">
    <location>
        <begin position="283"/>
        <end position="306"/>
    </location>
</feature>
<feature type="compositionally biased region" description="Low complexity" evidence="1">
    <location>
        <begin position="468"/>
        <end position="477"/>
    </location>
</feature>
<reference evidence="2 3" key="1">
    <citation type="submission" date="2018-06" db="EMBL/GenBank/DDBJ databases">
        <title>Whole genome sequencing of Candida tropicalis (genome annotated by CSBL at Korea University).</title>
        <authorList>
            <person name="Ahn J."/>
        </authorList>
    </citation>
    <scope>NUCLEOTIDE SEQUENCE [LARGE SCALE GENOMIC DNA]</scope>
    <source>
        <strain evidence="2 3">ATCC 20962</strain>
    </source>
</reference>
<feature type="compositionally biased region" description="Basic and acidic residues" evidence="1">
    <location>
        <begin position="182"/>
        <end position="204"/>
    </location>
</feature>
<sequence>MSQPKLPDPSNGEDIDLEDAIGDVFDLFDFNPADNAKDHDKEPERLRTEQQPQEQEQEQEQELDLDDAIGDAFNDVFGGETAKPAAEEEDEPAKEDHLEDAIGEAFSGVFGEAKNDKETAKEEEVIPKDATSLGSRHGDEEKDKEDAAALEAPANDSKESDDEDLDDLIGQAFDNIAGSPKENQKETEKEKGEVNELPQDKTTEEPNELPTEEPKKTGTTDSKEPEPEGTLLGEKSGESRSEPKPADPASNDKEEPEKTGDDLEDLDDAIGQAFQNAISGGQEPDKTGQEQEKPTETEATETKEAQDDPMDLDEAIGDAFKDLMDKEKRDEALENQPADTEKPKVEKESARQAEATPEATEVDLDEAIGDAFSNILGGEENDKPKESETATAEEALPPGKPDDDEAIDLDAAIGDAFNDILGGDKKESKAEKSKPESKTTEPQADVDSMDLDQAIGAAFENLIDKDSQSTPEQQQQPSEKDALDEEIDLDAAIGDAFKHVLPQQSKDKSLPLPPDESDNALEDAIGEAFKSLAGSANKDDELNDDDLNAMIAQSFQQALQAPKRKGQQAKDDDMESAITQAFKSAMTDKSTPQLTSREIAIRNLAIEISHQVQDHLKDDKFNPPLPFIPGLPQLDAGVLAHFEKEAYTEDIKEASKHENLQSAITNAMKTADSQAGGIADLEQLEMNDILQNAFKMALEQPQELLSNLELDQAIQPPSISAPIPPRRPKFAPPKPSAGPSFKSYPRSTPVIAPPRPQPPKTTPTIPKRPVTKPTATVPTTAEAQRKPSLLSNPAVTSQLTTVISTLTSRINSGELSDANILQVIRQMTEELASGGSLTPFLKKSTAIEDVVASYRDEARQQMLKTLQMSKIFLEKKLVESDKDENKKSVELVTTIINAFDPVGFAKSVVGEFKDDEVSSIFVFFNEVVKVFLDKCPTSRFSPTTVKSIKAIQEKIPKKDILRDQPEVEKVSKDEKLTKPLTDLFNLLAGSSLLDNSQAMLIATAVALSVTGFVYGASTKSDNDTVINAVCKIVNDILANTPGMTLKDGATATSSTSKRISDLILAGDLRRTKIDTEQIKIAVDGHARDTQANDSWNGHAVSTSSIRMPQYRRPSAIDKNHIPHRPALTLPKHSPFISNKFASNTQQQQPLQVSNSNGGGGGGVANRLKRPGSFQRPANSKAKTTSLGFPKLYSTSLKYN</sequence>
<feature type="region of interest" description="Disordered" evidence="1">
    <location>
        <begin position="27"/>
        <end position="525"/>
    </location>
</feature>
<feature type="compositionally biased region" description="Acidic residues" evidence="1">
    <location>
        <begin position="515"/>
        <end position="525"/>
    </location>
</feature>
<feature type="region of interest" description="Disordered" evidence="1">
    <location>
        <begin position="1"/>
        <end position="20"/>
    </location>
</feature>
<feature type="compositionally biased region" description="Polar residues" evidence="1">
    <location>
        <begin position="1143"/>
        <end position="1155"/>
    </location>
</feature>
<feature type="compositionally biased region" description="Acidic residues" evidence="1">
    <location>
        <begin position="11"/>
        <end position="20"/>
    </location>
</feature>
<feature type="compositionally biased region" description="Basic and acidic residues" evidence="1">
    <location>
        <begin position="422"/>
        <end position="439"/>
    </location>
</feature>
<feature type="region of interest" description="Disordered" evidence="1">
    <location>
        <begin position="1143"/>
        <end position="1185"/>
    </location>
</feature>
<feature type="region of interest" description="Disordered" evidence="1">
    <location>
        <begin position="717"/>
        <end position="791"/>
    </location>
</feature>
<gene>
    <name evidence="2" type="ORF">Cantr_07786</name>
</gene>
<feature type="compositionally biased region" description="Pro residues" evidence="1">
    <location>
        <begin position="722"/>
        <end position="736"/>
    </location>
</feature>
<name>A0A367Y093_9ASCO</name>
<protein>
    <submittedName>
        <fullName evidence="2">Uncharacterized protein</fullName>
    </submittedName>
</protein>
<feature type="compositionally biased region" description="Acidic residues" evidence="1">
    <location>
        <begin position="55"/>
        <end position="69"/>
    </location>
</feature>
<feature type="compositionally biased region" description="Basic and acidic residues" evidence="1">
    <location>
        <begin position="35"/>
        <end position="48"/>
    </location>
</feature>
<feature type="compositionally biased region" description="Basic and acidic residues" evidence="1">
    <location>
        <begin position="136"/>
        <end position="147"/>
    </location>
</feature>
<dbReference type="STRING" id="5486.A0A367Y093"/>
<accession>A0A367Y093</accession>
<feature type="compositionally biased region" description="Basic and acidic residues" evidence="1">
    <location>
        <begin position="339"/>
        <end position="351"/>
    </location>
</feature>
<evidence type="ECO:0000313" key="2">
    <source>
        <dbReference type="EMBL" id="RCK58940.1"/>
    </source>
</evidence>
<dbReference type="EMBL" id="QLNQ01000027">
    <property type="protein sequence ID" value="RCK58940.1"/>
    <property type="molecule type" value="Genomic_DNA"/>
</dbReference>
<feature type="compositionally biased region" description="Basic and acidic residues" evidence="1">
    <location>
        <begin position="113"/>
        <end position="127"/>
    </location>
</feature>
<evidence type="ECO:0000256" key="1">
    <source>
        <dbReference type="SAM" id="MobiDB-lite"/>
    </source>
</evidence>
<comment type="caution">
    <text evidence="2">The sequence shown here is derived from an EMBL/GenBank/DDBJ whole genome shotgun (WGS) entry which is preliminary data.</text>
</comment>
<feature type="compositionally biased region" description="Basic and acidic residues" evidence="1">
    <location>
        <begin position="212"/>
        <end position="226"/>
    </location>
</feature>